<proteinExistence type="predicted"/>
<keyword evidence="2" id="KW-1185">Reference proteome</keyword>
<organism evidence="1 2">
    <name type="scientific">Naganishia friedmannii</name>
    <dbReference type="NCBI Taxonomy" id="89922"/>
    <lineage>
        <taxon>Eukaryota</taxon>
        <taxon>Fungi</taxon>
        <taxon>Dikarya</taxon>
        <taxon>Basidiomycota</taxon>
        <taxon>Agaricomycotina</taxon>
        <taxon>Tremellomycetes</taxon>
        <taxon>Filobasidiales</taxon>
        <taxon>Filobasidiaceae</taxon>
        <taxon>Naganishia</taxon>
    </lineage>
</organism>
<dbReference type="Proteomes" id="UP001227268">
    <property type="component" value="Unassembled WGS sequence"/>
</dbReference>
<evidence type="ECO:0000313" key="1">
    <source>
        <dbReference type="EMBL" id="KAJ9101767.1"/>
    </source>
</evidence>
<reference evidence="1" key="1">
    <citation type="submission" date="2023-04" db="EMBL/GenBank/DDBJ databases">
        <title>Draft Genome sequencing of Naganishia species isolated from polar environments using Oxford Nanopore Technology.</title>
        <authorList>
            <person name="Leo P."/>
            <person name="Venkateswaran K."/>
        </authorList>
    </citation>
    <scope>NUCLEOTIDE SEQUENCE</scope>
    <source>
        <strain evidence="1">MNA-CCFEE 5423</strain>
    </source>
</reference>
<dbReference type="EMBL" id="JASBWT010000009">
    <property type="protein sequence ID" value="KAJ9101767.1"/>
    <property type="molecule type" value="Genomic_DNA"/>
</dbReference>
<sequence length="123" mass="13950">MHHADHLSSISHVMDRLLNPLKYVTSSPSDNHEDQPYDRHAIFALQKETLELFRDMIYRSLRHEWRNGWLEIVGMEMDGWEKEKVVDDEGHVPGSPRSGSGGGSARKSRNGRNGDRAGSEEPG</sequence>
<evidence type="ECO:0000313" key="2">
    <source>
        <dbReference type="Proteomes" id="UP001227268"/>
    </source>
</evidence>
<gene>
    <name evidence="1" type="ORF">QFC21_003106</name>
</gene>
<protein>
    <submittedName>
        <fullName evidence="1">Uncharacterized protein</fullName>
    </submittedName>
</protein>
<comment type="caution">
    <text evidence="1">The sequence shown here is derived from an EMBL/GenBank/DDBJ whole genome shotgun (WGS) entry which is preliminary data.</text>
</comment>
<name>A0ACC2VR28_9TREE</name>
<accession>A0ACC2VR28</accession>